<evidence type="ECO:0000313" key="1">
    <source>
        <dbReference type="Ensembl" id="ENSSDUP00000028551.1"/>
    </source>
</evidence>
<dbReference type="STRING" id="41447.ENSSDUP00000028551"/>
<evidence type="ECO:0000313" key="2">
    <source>
        <dbReference type="Proteomes" id="UP000261420"/>
    </source>
</evidence>
<proteinExistence type="predicted"/>
<keyword evidence="2" id="KW-1185">Reference proteome</keyword>
<dbReference type="GeneTree" id="ENSGT00940000180996"/>
<reference evidence="1" key="1">
    <citation type="submission" date="2025-08" db="UniProtKB">
        <authorList>
            <consortium name="Ensembl"/>
        </authorList>
    </citation>
    <scope>IDENTIFICATION</scope>
</reference>
<protein>
    <submittedName>
        <fullName evidence="1">Uncharacterized protein</fullName>
    </submittedName>
</protein>
<name>A0A3B4VCI3_SERDU</name>
<reference evidence="1" key="2">
    <citation type="submission" date="2025-09" db="UniProtKB">
        <authorList>
            <consortium name="Ensembl"/>
        </authorList>
    </citation>
    <scope>IDENTIFICATION</scope>
</reference>
<dbReference type="PANTHER" id="PTHR19446">
    <property type="entry name" value="REVERSE TRANSCRIPTASES"/>
    <property type="match status" value="1"/>
</dbReference>
<dbReference type="Ensembl" id="ENSSDUT00000029044.1">
    <property type="protein sequence ID" value="ENSSDUP00000028551.1"/>
    <property type="gene ID" value="ENSSDUG00000020617.1"/>
</dbReference>
<accession>A0A3B4VCI3</accession>
<sequence length="96" mass="11084">MDHFLESVTLPVLKETQKEELETPITHKEFQTPGGHGFTNEFYKCFLDVLSPLLVKLYNDIIDNQEMPYTMCTAIISLLPKPAKDHQLMSDYPPEQ</sequence>
<dbReference type="Proteomes" id="UP000261420">
    <property type="component" value="Unplaced"/>
</dbReference>
<organism evidence="1 2">
    <name type="scientific">Seriola dumerili</name>
    <name type="common">Greater amberjack</name>
    <name type="synonym">Caranx dumerili</name>
    <dbReference type="NCBI Taxonomy" id="41447"/>
    <lineage>
        <taxon>Eukaryota</taxon>
        <taxon>Metazoa</taxon>
        <taxon>Chordata</taxon>
        <taxon>Craniata</taxon>
        <taxon>Vertebrata</taxon>
        <taxon>Euteleostomi</taxon>
        <taxon>Actinopterygii</taxon>
        <taxon>Neopterygii</taxon>
        <taxon>Teleostei</taxon>
        <taxon>Neoteleostei</taxon>
        <taxon>Acanthomorphata</taxon>
        <taxon>Carangaria</taxon>
        <taxon>Carangiformes</taxon>
        <taxon>Carangidae</taxon>
        <taxon>Seriola</taxon>
    </lineage>
</organism>
<dbReference type="AlphaFoldDB" id="A0A3B4VCI3"/>